<dbReference type="STRING" id="1182544.W9W3L7"/>
<protein>
    <submittedName>
        <fullName evidence="1">Uncharacterized protein</fullName>
    </submittedName>
</protein>
<evidence type="ECO:0000313" key="1">
    <source>
        <dbReference type="EMBL" id="EXJ62538.1"/>
    </source>
</evidence>
<dbReference type="HOGENOM" id="CLU_2722030_0_0_1"/>
<name>W9W3L7_9EURO</name>
<dbReference type="RefSeq" id="XP_007755192.1">
    <property type="nucleotide sequence ID" value="XM_007757002.1"/>
</dbReference>
<accession>W9W3L7</accession>
<keyword evidence="2" id="KW-1185">Reference proteome</keyword>
<organism evidence="1 2">
    <name type="scientific">Cladophialophora yegresii CBS 114405</name>
    <dbReference type="NCBI Taxonomy" id="1182544"/>
    <lineage>
        <taxon>Eukaryota</taxon>
        <taxon>Fungi</taxon>
        <taxon>Dikarya</taxon>
        <taxon>Ascomycota</taxon>
        <taxon>Pezizomycotina</taxon>
        <taxon>Eurotiomycetes</taxon>
        <taxon>Chaetothyriomycetidae</taxon>
        <taxon>Chaetothyriales</taxon>
        <taxon>Herpotrichiellaceae</taxon>
        <taxon>Cladophialophora</taxon>
    </lineage>
</organism>
<dbReference type="Proteomes" id="UP000019473">
    <property type="component" value="Unassembled WGS sequence"/>
</dbReference>
<dbReference type="VEuPathDB" id="FungiDB:A1O7_02976"/>
<comment type="caution">
    <text evidence="1">The sequence shown here is derived from an EMBL/GenBank/DDBJ whole genome shotgun (WGS) entry which is preliminary data.</text>
</comment>
<evidence type="ECO:0000313" key="2">
    <source>
        <dbReference type="Proteomes" id="UP000019473"/>
    </source>
</evidence>
<reference evidence="1 2" key="1">
    <citation type="submission" date="2013-03" db="EMBL/GenBank/DDBJ databases">
        <title>The Genome Sequence of Cladophialophora yegresii CBS 114405.</title>
        <authorList>
            <consortium name="The Broad Institute Genomics Platform"/>
            <person name="Cuomo C."/>
            <person name="de Hoog S."/>
            <person name="Gorbushina A."/>
            <person name="Walker B."/>
            <person name="Young S.K."/>
            <person name="Zeng Q."/>
            <person name="Gargeya S."/>
            <person name="Fitzgerald M."/>
            <person name="Haas B."/>
            <person name="Abouelleil A."/>
            <person name="Allen A.W."/>
            <person name="Alvarado L."/>
            <person name="Arachchi H.M."/>
            <person name="Berlin A.M."/>
            <person name="Chapman S.B."/>
            <person name="Gainer-Dewar J."/>
            <person name="Goldberg J."/>
            <person name="Griggs A."/>
            <person name="Gujja S."/>
            <person name="Hansen M."/>
            <person name="Howarth C."/>
            <person name="Imamovic A."/>
            <person name="Ireland A."/>
            <person name="Larimer J."/>
            <person name="McCowan C."/>
            <person name="Murphy C."/>
            <person name="Pearson M."/>
            <person name="Poon T.W."/>
            <person name="Priest M."/>
            <person name="Roberts A."/>
            <person name="Saif S."/>
            <person name="Shea T."/>
            <person name="Sisk P."/>
            <person name="Sykes S."/>
            <person name="Wortman J."/>
            <person name="Nusbaum C."/>
            <person name="Birren B."/>
        </authorList>
    </citation>
    <scope>NUCLEOTIDE SEQUENCE [LARGE SCALE GENOMIC DNA]</scope>
    <source>
        <strain evidence="1 2">CBS 114405</strain>
    </source>
</reference>
<dbReference type="AlphaFoldDB" id="W9W3L7"/>
<proteinExistence type="predicted"/>
<dbReference type="OrthoDB" id="5371740at2759"/>
<gene>
    <name evidence="1" type="ORF">A1O7_02976</name>
</gene>
<dbReference type="GeneID" id="19177577"/>
<dbReference type="EMBL" id="AMGW01000002">
    <property type="protein sequence ID" value="EXJ62538.1"/>
    <property type="molecule type" value="Genomic_DNA"/>
</dbReference>
<sequence length="72" mass="7662">MALGTGFTFVGVDGVVDVVGRFAGEKTLHGRAMMITPEQEGVIDVRDDEEGVWGGVIFGGIQERMRPAGLII</sequence>